<dbReference type="EMBL" id="CP115965">
    <property type="protein sequence ID" value="WZW97695.1"/>
    <property type="molecule type" value="Genomic_DNA"/>
</dbReference>
<evidence type="ECO:0000313" key="9">
    <source>
        <dbReference type="EMBL" id="WZW97695.1"/>
    </source>
</evidence>
<evidence type="ECO:0000256" key="8">
    <source>
        <dbReference type="RuleBase" id="RU003862"/>
    </source>
</evidence>
<sequence length="295" mass="31465">MPASPLVERLSEPGRPTFSFEFFPPSDDAGVQQLIGTVDALGPLAPDWVSVTYGATGAARYKTFSAVGAIRGQTATPTMGHLTVAGQSTAEVRRALESYERLGVTHILALRGDPTYGERFAPHADGLRTGTDLVRLAKQSGDFTVGVAAFPDVHPDGSAELDARILLEKQEAGAEFAITQLFFSVDAYVALVDRFRALGGTMPIVAGIMPVTVPSQIERFAHLSGARMPAEVEATLRAAAEDRDRFRAVGIDLMTRLADDVLAAGAPGLQFFTLNRARATAEILARLRAMPVRTA</sequence>
<keyword evidence="6 8" id="KW-0560">Oxidoreductase</keyword>
<protein>
    <recommendedName>
        <fullName evidence="8">Methylenetetrahydrofolate reductase</fullName>
    </recommendedName>
</protein>
<proteinExistence type="inferred from homology"/>
<evidence type="ECO:0000256" key="5">
    <source>
        <dbReference type="ARBA" id="ARBA00022827"/>
    </source>
</evidence>
<reference evidence="9 10" key="1">
    <citation type="journal article" date="2023" name="Environ Microbiome">
        <title>A coral-associated actinobacterium mitigates coral bleaching under heat stress.</title>
        <authorList>
            <person name="Li J."/>
            <person name="Zou Y."/>
            <person name="Li Q."/>
            <person name="Zhang J."/>
            <person name="Bourne D.G."/>
            <person name="Lyu Y."/>
            <person name="Liu C."/>
            <person name="Zhang S."/>
        </authorList>
    </citation>
    <scope>NUCLEOTIDE SEQUENCE [LARGE SCALE GENOMIC DNA]</scope>
    <source>
        <strain evidence="9 10">SCSIO 13291</strain>
    </source>
</reference>
<dbReference type="GO" id="GO:0004489">
    <property type="term" value="F:methylenetetrahydrofolate reductase [NAD(P)H] activity"/>
    <property type="evidence" value="ECO:0007669"/>
    <property type="project" value="UniProtKB-EC"/>
</dbReference>
<evidence type="ECO:0000256" key="4">
    <source>
        <dbReference type="ARBA" id="ARBA00022630"/>
    </source>
</evidence>
<dbReference type="InterPro" id="IPR029041">
    <property type="entry name" value="FAD-linked_oxidoreductase-like"/>
</dbReference>
<organism evidence="9 10">
    <name type="scientific">Propioniciclava soli</name>
    <dbReference type="NCBI Taxonomy" id="2775081"/>
    <lineage>
        <taxon>Bacteria</taxon>
        <taxon>Bacillati</taxon>
        <taxon>Actinomycetota</taxon>
        <taxon>Actinomycetes</taxon>
        <taxon>Propionibacteriales</taxon>
        <taxon>Propionibacteriaceae</taxon>
        <taxon>Propioniciclava</taxon>
    </lineage>
</organism>
<dbReference type="RefSeq" id="WP_342372002.1">
    <property type="nucleotide sequence ID" value="NZ_CP115965.1"/>
</dbReference>
<dbReference type="Pfam" id="PF02219">
    <property type="entry name" value="MTHFR"/>
    <property type="match status" value="1"/>
</dbReference>
<keyword evidence="4 8" id="KW-0285">Flavoprotein</keyword>
<evidence type="ECO:0000256" key="2">
    <source>
        <dbReference type="ARBA" id="ARBA00004777"/>
    </source>
</evidence>
<keyword evidence="10" id="KW-1185">Reference proteome</keyword>
<name>A0ABZ3C560_9ACTN</name>
<dbReference type="PANTHER" id="PTHR45754">
    <property type="entry name" value="METHYLENETETRAHYDROFOLATE REDUCTASE"/>
    <property type="match status" value="1"/>
</dbReference>
<comment type="catalytic activity">
    <reaction evidence="7">
        <text>(6S)-5-methyl-5,6,7,8-tetrahydrofolate + NAD(+) = (6R)-5,10-methylene-5,6,7,8-tetrahydrofolate + NADH + H(+)</text>
        <dbReference type="Rhea" id="RHEA:19821"/>
        <dbReference type="ChEBI" id="CHEBI:15378"/>
        <dbReference type="ChEBI" id="CHEBI:15636"/>
        <dbReference type="ChEBI" id="CHEBI:18608"/>
        <dbReference type="ChEBI" id="CHEBI:57540"/>
        <dbReference type="ChEBI" id="CHEBI:57945"/>
        <dbReference type="EC" id="1.5.1.54"/>
    </reaction>
    <physiologicalReaction direction="right-to-left" evidence="7">
        <dbReference type="Rhea" id="RHEA:19823"/>
    </physiologicalReaction>
</comment>
<dbReference type="Gene3D" id="3.20.20.220">
    <property type="match status" value="1"/>
</dbReference>
<evidence type="ECO:0000256" key="1">
    <source>
        <dbReference type="ARBA" id="ARBA00001974"/>
    </source>
</evidence>
<dbReference type="InterPro" id="IPR003171">
    <property type="entry name" value="Mehydrof_redctse-like"/>
</dbReference>
<evidence type="ECO:0000256" key="3">
    <source>
        <dbReference type="ARBA" id="ARBA00006743"/>
    </source>
</evidence>
<dbReference type="Proteomes" id="UP001434337">
    <property type="component" value="Chromosome"/>
</dbReference>
<gene>
    <name evidence="9" type="ORF">PCC79_12400</name>
</gene>
<comment type="pathway">
    <text evidence="2 8">One-carbon metabolism; tetrahydrofolate interconversion.</text>
</comment>
<dbReference type="CDD" id="cd00537">
    <property type="entry name" value="MTHFR"/>
    <property type="match status" value="1"/>
</dbReference>
<evidence type="ECO:0000256" key="7">
    <source>
        <dbReference type="ARBA" id="ARBA00048628"/>
    </source>
</evidence>
<comment type="cofactor">
    <cofactor evidence="1 8">
        <name>FAD</name>
        <dbReference type="ChEBI" id="CHEBI:57692"/>
    </cofactor>
</comment>
<accession>A0ABZ3C560</accession>
<dbReference type="SUPFAM" id="SSF51730">
    <property type="entry name" value="FAD-linked oxidoreductase"/>
    <property type="match status" value="1"/>
</dbReference>
<dbReference type="PANTHER" id="PTHR45754:SF3">
    <property type="entry name" value="METHYLENETETRAHYDROFOLATE REDUCTASE (NADPH)"/>
    <property type="match status" value="1"/>
</dbReference>
<keyword evidence="5 8" id="KW-0274">FAD</keyword>
<comment type="similarity">
    <text evidence="3 8">Belongs to the methylenetetrahydrofolate reductase family.</text>
</comment>
<evidence type="ECO:0000256" key="6">
    <source>
        <dbReference type="ARBA" id="ARBA00023002"/>
    </source>
</evidence>
<evidence type="ECO:0000313" key="10">
    <source>
        <dbReference type="Proteomes" id="UP001434337"/>
    </source>
</evidence>